<dbReference type="SUPFAM" id="SSF57501">
    <property type="entry name" value="Cystine-knot cytokines"/>
    <property type="match status" value="1"/>
</dbReference>
<keyword evidence="6" id="KW-1185">Reference proteome</keyword>
<dbReference type="GO" id="GO:0016020">
    <property type="term" value="C:membrane"/>
    <property type="evidence" value="ECO:0007669"/>
    <property type="project" value="InterPro"/>
</dbReference>
<feature type="domain" description="Platelet-derived growth factor (PDGF) family profile" evidence="4">
    <location>
        <begin position="3"/>
        <end position="112"/>
    </location>
</feature>
<dbReference type="PANTHER" id="PTHR11633">
    <property type="entry name" value="PLATELET-DERIVED GROWTH FACTOR"/>
    <property type="match status" value="1"/>
</dbReference>
<dbReference type="InterPro" id="IPR000072">
    <property type="entry name" value="PDGF/VEGF_dom"/>
</dbReference>
<dbReference type="AlphaFoldDB" id="A0A834XYT1"/>
<accession>A0A834XYT1</accession>
<dbReference type="OrthoDB" id="8878063at2759"/>
<reference evidence="5 6" key="1">
    <citation type="submission" date="2020-08" db="EMBL/GenBank/DDBJ databases">
        <title>Aphidius gifuensis genome sequencing and assembly.</title>
        <authorList>
            <person name="Du Z."/>
        </authorList>
    </citation>
    <scope>NUCLEOTIDE SEQUENCE [LARGE SCALE GENOMIC DNA]</scope>
    <source>
        <strain evidence="5">YNYX2018</strain>
        <tissue evidence="5">Adults</tissue>
    </source>
</reference>
<comment type="caution">
    <text evidence="5">The sequence shown here is derived from an EMBL/GenBank/DDBJ whole genome shotgun (WGS) entry which is preliminary data.</text>
</comment>
<evidence type="ECO:0000313" key="6">
    <source>
        <dbReference type="Proteomes" id="UP000639338"/>
    </source>
</evidence>
<dbReference type="Proteomes" id="UP000639338">
    <property type="component" value="Unassembled WGS sequence"/>
</dbReference>
<comment type="similarity">
    <text evidence="1">Belongs to the PDGF/VEGF growth factor family.</text>
</comment>
<keyword evidence="2" id="KW-0339">Growth factor</keyword>
<evidence type="ECO:0000256" key="2">
    <source>
        <dbReference type="ARBA" id="ARBA00023030"/>
    </source>
</evidence>
<dbReference type="EMBL" id="JACMRX010000002">
    <property type="protein sequence ID" value="KAF7994763.1"/>
    <property type="molecule type" value="Genomic_DNA"/>
</dbReference>
<dbReference type="GO" id="GO:0008284">
    <property type="term" value="P:positive regulation of cell population proliferation"/>
    <property type="evidence" value="ECO:0007669"/>
    <property type="project" value="TreeGrafter"/>
</dbReference>
<dbReference type="GO" id="GO:0051781">
    <property type="term" value="P:positive regulation of cell division"/>
    <property type="evidence" value="ECO:0007669"/>
    <property type="project" value="UniProtKB-KW"/>
</dbReference>
<proteinExistence type="inferred from homology"/>
<protein>
    <recommendedName>
        <fullName evidence="4">Platelet-derived growth factor (PDGF) family profile domain-containing protein</fullName>
    </recommendedName>
</protein>
<sequence>MAKSKKSVNVIKPVPALCEPELQTIHFHSDEFNLNDPNIIYQPSCTRVKKCGGCCNSPLLSCQSLQSSITNFEVMVFKHEIKENENSKIVFQGNYIIPVEIDTKCKCACTIKEKDCTQRQSYDPMRCKCFCKNWQDEDKCGENISEGKTWNPSTCECSFD</sequence>
<gene>
    <name evidence="5" type="ORF">HCN44_004235</name>
</gene>
<name>A0A834XYT1_APHGI</name>
<dbReference type="PROSITE" id="PS50278">
    <property type="entry name" value="PDGF_2"/>
    <property type="match status" value="1"/>
</dbReference>
<dbReference type="GO" id="GO:0008083">
    <property type="term" value="F:growth factor activity"/>
    <property type="evidence" value="ECO:0007669"/>
    <property type="project" value="UniProtKB-KW"/>
</dbReference>
<dbReference type="InterPro" id="IPR029034">
    <property type="entry name" value="Cystine-knot_cytokine"/>
</dbReference>
<evidence type="ECO:0000256" key="1">
    <source>
        <dbReference type="ARBA" id="ARBA00006686"/>
    </source>
</evidence>
<evidence type="ECO:0000256" key="3">
    <source>
        <dbReference type="ARBA" id="ARBA00023246"/>
    </source>
</evidence>
<dbReference type="Pfam" id="PF00341">
    <property type="entry name" value="PDGF"/>
    <property type="match status" value="1"/>
</dbReference>
<organism evidence="5 6">
    <name type="scientific">Aphidius gifuensis</name>
    <name type="common">Parasitoid wasp</name>
    <dbReference type="NCBI Taxonomy" id="684658"/>
    <lineage>
        <taxon>Eukaryota</taxon>
        <taxon>Metazoa</taxon>
        <taxon>Ecdysozoa</taxon>
        <taxon>Arthropoda</taxon>
        <taxon>Hexapoda</taxon>
        <taxon>Insecta</taxon>
        <taxon>Pterygota</taxon>
        <taxon>Neoptera</taxon>
        <taxon>Endopterygota</taxon>
        <taxon>Hymenoptera</taxon>
        <taxon>Apocrita</taxon>
        <taxon>Ichneumonoidea</taxon>
        <taxon>Braconidae</taxon>
        <taxon>Aphidiinae</taxon>
        <taxon>Aphidius</taxon>
    </lineage>
</organism>
<dbReference type="PANTHER" id="PTHR11633:SF1">
    <property type="entry name" value="LD28763P"/>
    <property type="match status" value="1"/>
</dbReference>
<keyword evidence="3" id="KW-0497">Mitogen</keyword>
<dbReference type="Gene3D" id="2.10.90.10">
    <property type="entry name" value="Cystine-knot cytokines"/>
    <property type="match status" value="1"/>
</dbReference>
<dbReference type="GO" id="GO:0070851">
    <property type="term" value="F:growth factor receptor binding"/>
    <property type="evidence" value="ECO:0007669"/>
    <property type="project" value="TreeGrafter"/>
</dbReference>
<evidence type="ECO:0000313" key="5">
    <source>
        <dbReference type="EMBL" id="KAF7994763.1"/>
    </source>
</evidence>
<evidence type="ECO:0000259" key="4">
    <source>
        <dbReference type="PROSITE" id="PS50278"/>
    </source>
</evidence>
<dbReference type="GO" id="GO:0005615">
    <property type="term" value="C:extracellular space"/>
    <property type="evidence" value="ECO:0007669"/>
    <property type="project" value="TreeGrafter"/>
</dbReference>